<protein>
    <submittedName>
        <fullName evidence="6">Pyridoxal-phosphate dependent enzyme family protein</fullName>
    </submittedName>
</protein>
<evidence type="ECO:0000313" key="7">
    <source>
        <dbReference type="Proteomes" id="UP000027604"/>
    </source>
</evidence>
<dbReference type="eggNOG" id="COG0031">
    <property type="taxonomic scope" value="Bacteria"/>
</dbReference>
<evidence type="ECO:0000313" key="6">
    <source>
        <dbReference type="EMBL" id="CDG85687.1"/>
    </source>
</evidence>
<sequence length="313" mass="33046">MTGILPATPVQLKLEGLSLTGSSKIKPAIHMLETLERTGRLRPGMRVIESSSGNLGLALSMACAAKGYHFTCVSDKNISPQTARLMATYGAKLIVVQQPDSNGGFLGTRIALIRSILAEDPSVVWINQYENSDNVRAHYLSTGPEVLADFPAPDYVFIGAGTTGTLGGVSQYLRRHSPATQIVAVDTQGSVTFGGVPGPRHIPGLGTSQPPAIREASSFDSMIMVPEADTVRMCRALASRGILLGGSSGTVLCGIQRYASKIQAGACVVAISPDMGDRYVDTIYNDAWVAAHFPLLADAIPTDGVDRPFTEAT</sequence>
<proteinExistence type="predicted"/>
<evidence type="ECO:0000256" key="4">
    <source>
        <dbReference type="ARBA" id="ARBA00022898"/>
    </source>
</evidence>
<gene>
    <name evidence="6" type="ORF">GJA_5089</name>
</gene>
<dbReference type="InterPro" id="IPR050214">
    <property type="entry name" value="Cys_Synth/Cystath_Beta-Synth"/>
</dbReference>
<dbReference type="KEGG" id="jag:GJA_5089"/>
<dbReference type="Pfam" id="PF00291">
    <property type="entry name" value="PALP"/>
    <property type="match status" value="1"/>
</dbReference>
<dbReference type="InterPro" id="IPR001926">
    <property type="entry name" value="TrpB-like_PALP"/>
</dbReference>
<name>W0VEC4_9BURK</name>
<dbReference type="HOGENOM" id="CLU_021018_1_0_4"/>
<dbReference type="InterPro" id="IPR023927">
    <property type="entry name" value="SbnA"/>
</dbReference>
<dbReference type="GO" id="GO:1901605">
    <property type="term" value="P:alpha-amino acid metabolic process"/>
    <property type="evidence" value="ECO:0007669"/>
    <property type="project" value="UniProtKB-ARBA"/>
</dbReference>
<evidence type="ECO:0000256" key="3">
    <source>
        <dbReference type="ARBA" id="ARBA00022679"/>
    </source>
</evidence>
<comment type="subunit">
    <text evidence="2">Homodimer.</text>
</comment>
<organism evidence="6 7">
    <name type="scientific">Janthinobacterium agaricidamnosum NBRC 102515 = DSM 9628</name>
    <dbReference type="NCBI Taxonomy" id="1349767"/>
    <lineage>
        <taxon>Bacteria</taxon>
        <taxon>Pseudomonadati</taxon>
        <taxon>Pseudomonadota</taxon>
        <taxon>Betaproteobacteria</taxon>
        <taxon>Burkholderiales</taxon>
        <taxon>Oxalobacteraceae</taxon>
        <taxon>Janthinobacterium</taxon>
    </lineage>
</organism>
<keyword evidence="4" id="KW-0663">Pyridoxal phosphate</keyword>
<keyword evidence="3" id="KW-0808">Transferase</keyword>
<dbReference type="CDD" id="cd01561">
    <property type="entry name" value="CBS_like"/>
    <property type="match status" value="1"/>
</dbReference>
<reference evidence="6 7" key="1">
    <citation type="journal article" date="2015" name="Genome Announc.">
        <title>Genome Sequence of Mushroom Soft-Rot Pathogen Janthinobacterium agaricidamnosum.</title>
        <authorList>
            <person name="Graupner K."/>
            <person name="Lackner G."/>
            <person name="Hertweck C."/>
        </authorList>
    </citation>
    <scope>NUCLEOTIDE SEQUENCE [LARGE SCALE GENOMIC DNA]</scope>
    <source>
        <strain evidence="7">NBRC 102515 / DSM 9628</strain>
    </source>
</reference>
<evidence type="ECO:0000256" key="2">
    <source>
        <dbReference type="ARBA" id="ARBA00011738"/>
    </source>
</evidence>
<evidence type="ECO:0000256" key="1">
    <source>
        <dbReference type="ARBA" id="ARBA00001933"/>
    </source>
</evidence>
<dbReference type="InterPro" id="IPR036052">
    <property type="entry name" value="TrpB-like_PALP_sf"/>
</dbReference>
<dbReference type="AlphaFoldDB" id="W0VEC4"/>
<dbReference type="EMBL" id="HG322949">
    <property type="protein sequence ID" value="CDG85687.1"/>
    <property type="molecule type" value="Genomic_DNA"/>
</dbReference>
<dbReference type="SUPFAM" id="SSF53686">
    <property type="entry name" value="Tryptophan synthase beta subunit-like PLP-dependent enzymes"/>
    <property type="match status" value="1"/>
</dbReference>
<comment type="cofactor">
    <cofactor evidence="1">
        <name>pyridoxal 5'-phosphate</name>
        <dbReference type="ChEBI" id="CHEBI:597326"/>
    </cofactor>
</comment>
<accession>W0VEC4</accession>
<dbReference type="PATRIC" id="fig|1349767.4.peg.1699"/>
<dbReference type="STRING" id="1349767.GJA_5089"/>
<feature type="domain" description="Tryptophan synthase beta chain-like PALP" evidence="5">
    <location>
        <begin position="9"/>
        <end position="273"/>
    </location>
</feature>
<keyword evidence="7" id="KW-1185">Reference proteome</keyword>
<dbReference type="PANTHER" id="PTHR10314">
    <property type="entry name" value="CYSTATHIONINE BETA-SYNTHASE"/>
    <property type="match status" value="1"/>
</dbReference>
<dbReference type="Proteomes" id="UP000027604">
    <property type="component" value="Chromosome I"/>
</dbReference>
<dbReference type="Gene3D" id="3.40.50.1100">
    <property type="match status" value="2"/>
</dbReference>
<evidence type="ECO:0000259" key="5">
    <source>
        <dbReference type="Pfam" id="PF00291"/>
    </source>
</evidence>
<dbReference type="NCBIfam" id="TIGR03945">
    <property type="entry name" value="PLP_SbnA_fam"/>
    <property type="match status" value="1"/>
</dbReference>
<dbReference type="GO" id="GO:0016740">
    <property type="term" value="F:transferase activity"/>
    <property type="evidence" value="ECO:0007669"/>
    <property type="project" value="UniProtKB-KW"/>
</dbReference>